<evidence type="ECO:0000259" key="9">
    <source>
        <dbReference type="PROSITE" id="PS51987"/>
    </source>
</evidence>
<feature type="domain" description="GS catalytic" evidence="9">
    <location>
        <begin position="109"/>
        <end position="441"/>
    </location>
</feature>
<dbReference type="RefSeq" id="WP_222992438.1">
    <property type="nucleotide sequence ID" value="NZ_JAINVV010000011.1"/>
</dbReference>
<dbReference type="Gene3D" id="3.30.590.10">
    <property type="entry name" value="Glutamine synthetase/guanido kinase, catalytic domain"/>
    <property type="match status" value="1"/>
</dbReference>
<dbReference type="SMART" id="SM01230">
    <property type="entry name" value="Gln-synt_C"/>
    <property type="match status" value="1"/>
</dbReference>
<evidence type="ECO:0000256" key="8">
    <source>
        <dbReference type="RuleBase" id="RU000384"/>
    </source>
</evidence>
<comment type="caution">
    <text evidence="10">The sequence shown here is derived from an EMBL/GenBank/DDBJ whole genome shotgun (WGS) entry which is preliminary data.</text>
</comment>
<keyword evidence="6" id="KW-0535">Nitrogen fixation</keyword>
<comment type="function">
    <text evidence="2">Catalyzes the ATP-dependent biosynthesis of glutamine from glutamate and ammonia.</text>
</comment>
<accession>A0ABS7PWL6</accession>
<dbReference type="PANTHER" id="PTHR43785:SF12">
    <property type="entry name" value="TYPE-1 GLUTAMINE SYNTHETASE 2"/>
    <property type="match status" value="1"/>
</dbReference>
<dbReference type="Gene3D" id="3.10.20.70">
    <property type="entry name" value="Glutamine synthetase, N-terminal domain"/>
    <property type="match status" value="1"/>
</dbReference>
<comment type="cofactor">
    <cofactor evidence="1">
        <name>Mg(2+)</name>
        <dbReference type="ChEBI" id="CHEBI:18420"/>
    </cofactor>
</comment>
<dbReference type="EMBL" id="JAINVV010000011">
    <property type="protein sequence ID" value="MBY8825349.1"/>
    <property type="molecule type" value="Genomic_DNA"/>
</dbReference>
<proteinExistence type="inferred from homology"/>
<evidence type="ECO:0000256" key="6">
    <source>
        <dbReference type="ARBA" id="ARBA00023231"/>
    </source>
</evidence>
<name>A0ABS7PWL6_9SPHN</name>
<keyword evidence="11" id="KW-1185">Reference proteome</keyword>
<evidence type="ECO:0000256" key="5">
    <source>
        <dbReference type="ARBA" id="ARBA00022840"/>
    </source>
</evidence>
<sequence>MSEHAPSPVAGTPLCAVLTTDLSSITRGRSFPSDQIDAYRARGIGWVPANIAIDAFGSIAPHPWGSSGDLRVMPDPEAHVRLGATTAPALEFFLGDIVELDGSPWMCCARGFLKAALARFRAETGLEPVMAFEHEFRMEGASWADEPAFSLGAMRRAAGFSGQLMAALREAGTEPEMILPEYGRDQFEVTLAPAPALAACDRAVMLREITREIARNAGMRASFTPKPEPDAAGSGVHIHFSLAGPSGNVTFDASRPGRLSESAAHFAAGLLRHLPAITAFSAPAPISYLRLVEHSWSAAYVIAGERNREAALRICPTFPVGGPDEARQFNVEFRACDATANPYLVAVLIVLAGLEGIRGRLPLPPLVDVDPAELPDAERSRLQRLPQSLDEALAALAADATVRSWLPDELHDCHVAIKRGEIERVATLSPGEICSLYGAIY</sequence>
<reference evidence="10 11" key="1">
    <citation type="submission" date="2021-08" db="EMBL/GenBank/DDBJ databases">
        <authorList>
            <person name="Tuo L."/>
        </authorList>
    </citation>
    <scope>NUCLEOTIDE SEQUENCE [LARGE SCALE GENOMIC DNA]</scope>
    <source>
        <strain evidence="10 11">JCM 31229</strain>
    </source>
</reference>
<gene>
    <name evidence="10" type="ORF">K7G82_23800</name>
</gene>
<dbReference type="Proteomes" id="UP000706039">
    <property type="component" value="Unassembled WGS sequence"/>
</dbReference>
<dbReference type="InterPro" id="IPR036651">
    <property type="entry name" value="Gln_synt_N_sf"/>
</dbReference>
<dbReference type="SUPFAM" id="SSF55931">
    <property type="entry name" value="Glutamine synthetase/guanido kinase"/>
    <property type="match status" value="1"/>
</dbReference>
<dbReference type="PANTHER" id="PTHR43785">
    <property type="entry name" value="GAMMA-GLUTAMYLPUTRESCINE SYNTHETASE"/>
    <property type="match status" value="1"/>
</dbReference>
<dbReference type="InterPro" id="IPR008146">
    <property type="entry name" value="Gln_synth_cat_dom"/>
</dbReference>
<evidence type="ECO:0000313" key="10">
    <source>
        <dbReference type="EMBL" id="MBY8825349.1"/>
    </source>
</evidence>
<organism evidence="10 11">
    <name type="scientific">Sphingomonas colocasiae</name>
    <dbReference type="NCBI Taxonomy" id="1848973"/>
    <lineage>
        <taxon>Bacteria</taxon>
        <taxon>Pseudomonadati</taxon>
        <taxon>Pseudomonadota</taxon>
        <taxon>Alphaproteobacteria</taxon>
        <taxon>Sphingomonadales</taxon>
        <taxon>Sphingomonadaceae</taxon>
        <taxon>Sphingomonas</taxon>
    </lineage>
</organism>
<evidence type="ECO:0000256" key="4">
    <source>
        <dbReference type="ARBA" id="ARBA00022741"/>
    </source>
</evidence>
<evidence type="ECO:0000313" key="11">
    <source>
        <dbReference type="Proteomes" id="UP000706039"/>
    </source>
</evidence>
<dbReference type="InterPro" id="IPR014746">
    <property type="entry name" value="Gln_synth/guanido_kin_cat_dom"/>
</dbReference>
<evidence type="ECO:0000256" key="7">
    <source>
        <dbReference type="PROSITE-ProRule" id="PRU01331"/>
    </source>
</evidence>
<comment type="similarity">
    <text evidence="7 8">Belongs to the glutamine synthetase family.</text>
</comment>
<keyword evidence="4" id="KW-0547">Nucleotide-binding</keyword>
<keyword evidence="5" id="KW-0067">ATP-binding</keyword>
<protein>
    <submittedName>
        <fullName evidence="10">Glutamine synthetase family protein</fullName>
    </submittedName>
</protein>
<evidence type="ECO:0000256" key="3">
    <source>
        <dbReference type="ARBA" id="ARBA00022598"/>
    </source>
</evidence>
<dbReference type="Pfam" id="PF00120">
    <property type="entry name" value="Gln-synt_C"/>
    <property type="match status" value="1"/>
</dbReference>
<evidence type="ECO:0000256" key="2">
    <source>
        <dbReference type="ARBA" id="ARBA00003117"/>
    </source>
</evidence>
<keyword evidence="3" id="KW-0436">Ligase</keyword>
<dbReference type="InterPro" id="IPR008147">
    <property type="entry name" value="Gln_synt_N"/>
</dbReference>
<evidence type="ECO:0000256" key="1">
    <source>
        <dbReference type="ARBA" id="ARBA00001946"/>
    </source>
</evidence>
<dbReference type="PROSITE" id="PS51987">
    <property type="entry name" value="GS_CATALYTIC"/>
    <property type="match status" value="1"/>
</dbReference>
<dbReference type="Pfam" id="PF16952">
    <property type="entry name" value="Gln-synt_N_2"/>
    <property type="match status" value="1"/>
</dbReference>